<protein>
    <submittedName>
        <fullName evidence="1">Uncharacterized protein</fullName>
    </submittedName>
</protein>
<name>A0A081L6J3_9BACI</name>
<proteinExistence type="predicted"/>
<dbReference type="Gene3D" id="3.40.1350.10">
    <property type="match status" value="1"/>
</dbReference>
<dbReference type="AlphaFoldDB" id="A0A081L6J3"/>
<evidence type="ECO:0000313" key="1">
    <source>
        <dbReference type="EMBL" id="KEP24869.1"/>
    </source>
</evidence>
<dbReference type="GO" id="GO:0003676">
    <property type="term" value="F:nucleic acid binding"/>
    <property type="evidence" value="ECO:0007669"/>
    <property type="project" value="InterPro"/>
</dbReference>
<dbReference type="Proteomes" id="UP000028091">
    <property type="component" value="Unassembled WGS sequence"/>
</dbReference>
<comment type="caution">
    <text evidence="1">The sequence shown here is derived from an EMBL/GenBank/DDBJ whole genome shotgun (WGS) entry which is preliminary data.</text>
</comment>
<sequence>MYSPINIKRSSKFGNNYWEAYSPKLKRNVRLFSDLEYDFWVLVETDPKIPNFCERPFEF</sequence>
<dbReference type="InterPro" id="IPR011856">
    <property type="entry name" value="tRNA_endonuc-like_dom_sf"/>
</dbReference>
<dbReference type="EMBL" id="JOTP01000043">
    <property type="protein sequence ID" value="KEP24869.1"/>
    <property type="molecule type" value="Genomic_DNA"/>
</dbReference>
<accession>A0A081L6J3</accession>
<keyword evidence="2" id="KW-1185">Reference proteome</keyword>
<evidence type="ECO:0000313" key="2">
    <source>
        <dbReference type="Proteomes" id="UP000028091"/>
    </source>
</evidence>
<organism evidence="1 2">
    <name type="scientific">Bacillus zhangzhouensis</name>
    <dbReference type="NCBI Taxonomy" id="1178540"/>
    <lineage>
        <taxon>Bacteria</taxon>
        <taxon>Bacillati</taxon>
        <taxon>Bacillota</taxon>
        <taxon>Bacilli</taxon>
        <taxon>Bacillales</taxon>
        <taxon>Bacillaceae</taxon>
        <taxon>Bacillus</taxon>
    </lineage>
</organism>
<gene>
    <name evidence="1" type="ORF">BA70_14805</name>
</gene>
<reference evidence="1 2" key="1">
    <citation type="submission" date="2012-09" db="EMBL/GenBank/DDBJ databases">
        <title>Genome Sequence of Bacillus sp. DW5-4.</title>
        <authorList>
            <person name="Lai Q."/>
            <person name="Liu Y."/>
            <person name="Shao Z."/>
        </authorList>
    </citation>
    <scope>NUCLEOTIDE SEQUENCE [LARGE SCALE GENOMIC DNA]</scope>
    <source>
        <strain evidence="1 2">DW5-4</strain>
    </source>
</reference>